<dbReference type="Gene3D" id="2.170.150.10">
    <property type="entry name" value="Metal Binding Protein, Guanine Nucleotide Exchange Factor, Chain A"/>
    <property type="match status" value="2"/>
</dbReference>
<dbReference type="Proteomes" id="UP001178507">
    <property type="component" value="Unassembled WGS sequence"/>
</dbReference>
<dbReference type="SUPFAM" id="SSF51316">
    <property type="entry name" value="Mss4-like"/>
    <property type="match status" value="1"/>
</dbReference>
<dbReference type="AlphaFoldDB" id="A0AA36JBI3"/>
<dbReference type="PANTHER" id="PTHR11991">
    <property type="entry name" value="TRANSLATIONALLY CONTROLLED TUMOR PROTEIN-RELATED"/>
    <property type="match status" value="1"/>
</dbReference>
<gene>
    <name evidence="3" type="ORF">EVOR1521_LOCUS25894</name>
</gene>
<feature type="domain" description="TCTP" evidence="2">
    <location>
        <begin position="4"/>
        <end position="149"/>
    </location>
</feature>
<evidence type="ECO:0000256" key="1">
    <source>
        <dbReference type="PROSITE-ProRule" id="PRU01133"/>
    </source>
</evidence>
<name>A0AA36JBI3_9DINO</name>
<dbReference type="InterPro" id="IPR034737">
    <property type="entry name" value="TCTP"/>
</dbReference>
<reference evidence="3" key="1">
    <citation type="submission" date="2023-08" db="EMBL/GenBank/DDBJ databases">
        <authorList>
            <person name="Chen Y."/>
            <person name="Shah S."/>
            <person name="Dougan E. K."/>
            <person name="Thang M."/>
            <person name="Chan C."/>
        </authorList>
    </citation>
    <scope>NUCLEOTIDE SEQUENCE</scope>
</reference>
<dbReference type="PROSITE" id="PS51797">
    <property type="entry name" value="TCTP_3"/>
    <property type="match status" value="1"/>
</dbReference>
<keyword evidence="4" id="KW-1185">Reference proteome</keyword>
<accession>A0AA36JBI3</accession>
<sequence>MSKVKVWKDSLSGDELCSDDYPHKEIFDGAGLEVQGKYIKKGDRDVVNLVDEFNLNEAALSKKDFMAWAKKFLVKTREQLAKDQADRVDGFKKGSTKMVKFIMGKFDECQFWTGSSYDLDGSLVVSYVKDNGKDVTFLYFLDALKAVTY</sequence>
<dbReference type="PANTHER" id="PTHR11991:SF0">
    <property type="entry name" value="TRANSLATIONALLY-CONTROLLED TUMOR PROTEIN"/>
    <property type="match status" value="1"/>
</dbReference>
<comment type="similarity">
    <text evidence="1">Belongs to the TCTP family.</text>
</comment>
<dbReference type="InterPro" id="IPR011057">
    <property type="entry name" value="Mss4-like_sf"/>
</dbReference>
<dbReference type="GO" id="GO:0005509">
    <property type="term" value="F:calcium ion binding"/>
    <property type="evidence" value="ECO:0007669"/>
    <property type="project" value="TreeGrafter"/>
</dbReference>
<evidence type="ECO:0000313" key="3">
    <source>
        <dbReference type="EMBL" id="CAJ1403157.1"/>
    </source>
</evidence>
<dbReference type="InterPro" id="IPR011323">
    <property type="entry name" value="Mss4/transl-control_tumour"/>
</dbReference>
<dbReference type="InterPro" id="IPR018105">
    <property type="entry name" value="Translational_control_tumour_p"/>
</dbReference>
<evidence type="ECO:0000259" key="2">
    <source>
        <dbReference type="PROSITE" id="PS51797"/>
    </source>
</evidence>
<protein>
    <recommendedName>
        <fullName evidence="2">TCTP domain-containing protein</fullName>
    </recommendedName>
</protein>
<proteinExistence type="inferred from homology"/>
<dbReference type="EMBL" id="CAUJNA010003483">
    <property type="protein sequence ID" value="CAJ1403157.1"/>
    <property type="molecule type" value="Genomic_DNA"/>
</dbReference>
<dbReference type="Pfam" id="PF00838">
    <property type="entry name" value="TCTP"/>
    <property type="match status" value="1"/>
</dbReference>
<evidence type="ECO:0000313" key="4">
    <source>
        <dbReference type="Proteomes" id="UP001178507"/>
    </source>
</evidence>
<comment type="caution">
    <text evidence="3">The sequence shown here is derived from an EMBL/GenBank/DDBJ whole genome shotgun (WGS) entry which is preliminary data.</text>
</comment>
<dbReference type="GO" id="GO:0005737">
    <property type="term" value="C:cytoplasm"/>
    <property type="evidence" value="ECO:0007669"/>
    <property type="project" value="TreeGrafter"/>
</dbReference>
<organism evidence="3 4">
    <name type="scientific">Effrenium voratum</name>
    <dbReference type="NCBI Taxonomy" id="2562239"/>
    <lineage>
        <taxon>Eukaryota</taxon>
        <taxon>Sar</taxon>
        <taxon>Alveolata</taxon>
        <taxon>Dinophyceae</taxon>
        <taxon>Suessiales</taxon>
        <taxon>Symbiodiniaceae</taxon>
        <taxon>Effrenium</taxon>
    </lineage>
</organism>